<feature type="transmembrane region" description="Helical" evidence="1">
    <location>
        <begin position="222"/>
        <end position="244"/>
    </location>
</feature>
<evidence type="ECO:0000313" key="3">
    <source>
        <dbReference type="Proteomes" id="UP000036987"/>
    </source>
</evidence>
<dbReference type="PANTHER" id="PTHR33372">
    <property type="match status" value="1"/>
</dbReference>
<name>A0A0K9PA75_ZOSMR</name>
<protein>
    <submittedName>
        <fullName evidence="2">Chloroplast J-like domain 1-containing protein</fullName>
    </submittedName>
</protein>
<dbReference type="GO" id="GO:0031969">
    <property type="term" value="C:chloroplast membrane"/>
    <property type="evidence" value="ECO:0000318"/>
    <property type="project" value="GO_Central"/>
</dbReference>
<dbReference type="EMBL" id="LFYR01000988">
    <property type="protein sequence ID" value="KMZ65983.1"/>
    <property type="molecule type" value="Genomic_DNA"/>
</dbReference>
<keyword evidence="1" id="KW-0812">Transmembrane</keyword>
<dbReference type="OMA" id="HCPKPRI"/>
<organism evidence="2 3">
    <name type="scientific">Zostera marina</name>
    <name type="common">Eelgrass</name>
    <dbReference type="NCBI Taxonomy" id="29655"/>
    <lineage>
        <taxon>Eukaryota</taxon>
        <taxon>Viridiplantae</taxon>
        <taxon>Streptophyta</taxon>
        <taxon>Embryophyta</taxon>
        <taxon>Tracheophyta</taxon>
        <taxon>Spermatophyta</taxon>
        <taxon>Magnoliopsida</taxon>
        <taxon>Liliopsida</taxon>
        <taxon>Zosteraceae</taxon>
        <taxon>Zostera</taxon>
    </lineage>
</organism>
<evidence type="ECO:0000313" key="2">
    <source>
        <dbReference type="EMBL" id="KMZ65983.1"/>
    </source>
</evidence>
<keyword evidence="1" id="KW-1133">Transmembrane helix</keyword>
<feature type="transmembrane region" description="Helical" evidence="1">
    <location>
        <begin position="264"/>
        <end position="281"/>
    </location>
</feature>
<sequence length="282" mass="31421">MATAIQVVLQCHQPQTAGGSGCTAVPFRRAFFPRFSKTSTRYPRLVCNAASAAGGAQFGGDDNPYEVLGVNPVEGFDTMRKTYARRCKDAERRGDEAALAKLEKAYDKIMMSQLSNRKKGLTFGSFQVSKDIKFADKQPIVPWGPRFSRSSLKDMRINMAISAAFIGLIAIKKLAEWVPMQFLSVVFTYRIFEKLKSSEPDVSPFNEEFEEEGRGLRMGKRILRSLGLVFGCIAVVSLSYTGILNVIEFIGQAIPSFLYNNQELFVSTSTSVALFFLASYYR</sequence>
<keyword evidence="1" id="KW-0472">Membrane</keyword>
<dbReference type="Proteomes" id="UP000036987">
    <property type="component" value="Unassembled WGS sequence"/>
</dbReference>
<dbReference type="PANTHER" id="PTHR33372:SF5">
    <property type="entry name" value="PROTEIN CHLOROPLAST J-LIKE DOMAIN 1, CHLOROPLASTIC"/>
    <property type="match status" value="1"/>
</dbReference>
<dbReference type="AlphaFoldDB" id="A0A0K9PA75"/>
<gene>
    <name evidence="2" type="ORF">ZOSMA_302G00070</name>
</gene>
<dbReference type="OrthoDB" id="525159at2759"/>
<reference evidence="3" key="1">
    <citation type="journal article" date="2016" name="Nature">
        <title>The genome of the seagrass Zostera marina reveals angiosperm adaptation to the sea.</title>
        <authorList>
            <person name="Olsen J.L."/>
            <person name="Rouze P."/>
            <person name="Verhelst B."/>
            <person name="Lin Y.-C."/>
            <person name="Bayer T."/>
            <person name="Collen J."/>
            <person name="Dattolo E."/>
            <person name="De Paoli E."/>
            <person name="Dittami S."/>
            <person name="Maumus F."/>
            <person name="Michel G."/>
            <person name="Kersting A."/>
            <person name="Lauritano C."/>
            <person name="Lohaus R."/>
            <person name="Toepel M."/>
            <person name="Tonon T."/>
            <person name="Vanneste K."/>
            <person name="Amirebrahimi M."/>
            <person name="Brakel J."/>
            <person name="Bostroem C."/>
            <person name="Chovatia M."/>
            <person name="Grimwood J."/>
            <person name="Jenkins J.W."/>
            <person name="Jueterbock A."/>
            <person name="Mraz A."/>
            <person name="Stam W.T."/>
            <person name="Tice H."/>
            <person name="Bornberg-Bauer E."/>
            <person name="Green P.J."/>
            <person name="Pearson G.A."/>
            <person name="Procaccini G."/>
            <person name="Duarte C.M."/>
            <person name="Schmutz J."/>
            <person name="Reusch T.B.H."/>
            <person name="Van de Peer Y."/>
        </authorList>
    </citation>
    <scope>NUCLEOTIDE SEQUENCE [LARGE SCALE GENOMIC DNA]</scope>
    <source>
        <strain evidence="3">cv. Finnish</strain>
    </source>
</reference>
<proteinExistence type="predicted"/>
<keyword evidence="3" id="KW-1185">Reference proteome</keyword>
<dbReference type="InterPro" id="IPR021788">
    <property type="entry name" value="CPP1-like"/>
</dbReference>
<accession>A0A0K9PA75</accession>
<evidence type="ECO:0000256" key="1">
    <source>
        <dbReference type="SAM" id="Phobius"/>
    </source>
</evidence>
<dbReference type="Pfam" id="PF11833">
    <property type="entry name" value="CPP1-like"/>
    <property type="match status" value="1"/>
</dbReference>
<comment type="caution">
    <text evidence="2">The sequence shown here is derived from an EMBL/GenBank/DDBJ whole genome shotgun (WGS) entry which is preliminary data.</text>
</comment>
<dbReference type="STRING" id="29655.A0A0K9PA75"/>